<dbReference type="InterPro" id="IPR045237">
    <property type="entry name" value="COPS7/eIF3m"/>
</dbReference>
<evidence type="ECO:0000256" key="6">
    <source>
        <dbReference type="SAM" id="MobiDB-lite"/>
    </source>
</evidence>
<evidence type="ECO:0000313" key="9">
    <source>
        <dbReference type="Proteomes" id="UP001216638"/>
    </source>
</evidence>
<dbReference type="Proteomes" id="UP001216638">
    <property type="component" value="Chromosome 1"/>
</dbReference>
<evidence type="ECO:0000256" key="1">
    <source>
        <dbReference type="ARBA" id="ARBA00008482"/>
    </source>
</evidence>
<comment type="similarity">
    <text evidence="5">Belongs to the eIF-3 subunit M family.</text>
</comment>
<reference evidence="8" key="1">
    <citation type="submission" date="2023-03" db="EMBL/GenBank/DDBJ databases">
        <title>Mating type loci evolution in Malassezia.</title>
        <authorList>
            <person name="Coelho M.A."/>
        </authorList>
    </citation>
    <scope>NUCLEOTIDE SEQUENCE</scope>
    <source>
        <strain evidence="8">CBS 14135</strain>
    </source>
</reference>
<sequence length="460" mass="50057">MSADLVPVLNDGTLRDYTEELTLLLSRSYPESQRAEWSEALIKEAAAADEAAEAADGAAQARAVLTKLVQATPGVTEGTDRGAWEMADTEVEGLFNLLMTLVVQNFEGEERASLLAHLVQSVADTNAQVAAERSVVKYRILANLFNVLPATSPERLTVFSALLSLVSVNGDMDFLETALVWLPTWLAQWDVPASEKSACLRRVADALQGPDCGPEWVAKAYQCALLHLRYVSQETAFSAEERRATAERIIADVLRLPKLFEMDELLRVPITAELDGTPIFALLKVFVGGTHADLEAWRGPHAAELERLSLDADALSRKMRLLDLATLCARSVSAEVSYADMAAVLNVSLDEVEAWVIDVIRAGLVSGKLSQVKQSFRVYRSTHRTFDKPQWTALEERLTQWQKSIQTLITTIQSMYARGGPDRADSSVQNRVPNALADVVGSAPAAEDAPAAAPEPAAAS</sequence>
<dbReference type="InterPro" id="IPR027528">
    <property type="entry name" value="eIF3m"/>
</dbReference>
<comment type="function">
    <text evidence="5">Component of the eukaryotic translation initiation factor 3 (eIF-3) complex, which is involved in protein synthesis of a specialized repertoire of mRNAs and, together with other initiation factors, stimulates binding of mRNA and methionyl-tRNAi to the 40S ribosome. The eIF-3 complex specifically targets and initiates translation of a subset of mRNAs involved in cell proliferation.</text>
</comment>
<dbReference type="GO" id="GO:0001732">
    <property type="term" value="P:formation of cytoplasmic translation initiation complex"/>
    <property type="evidence" value="ECO:0007669"/>
    <property type="project" value="UniProtKB-UniRule"/>
</dbReference>
<comment type="subunit">
    <text evidence="5">Component of the eukaryotic translation initiation factor 3 (eIF-3) complex.</text>
</comment>
<dbReference type="HAMAP" id="MF_03012">
    <property type="entry name" value="eIF3m"/>
    <property type="match status" value="1"/>
</dbReference>
<keyword evidence="9" id="KW-1185">Reference proteome</keyword>
<accession>A0AAF0DQ91</accession>
<evidence type="ECO:0000256" key="5">
    <source>
        <dbReference type="HAMAP-Rule" id="MF_03012"/>
    </source>
</evidence>
<evidence type="ECO:0000313" key="8">
    <source>
        <dbReference type="EMBL" id="WFC93397.1"/>
    </source>
</evidence>
<evidence type="ECO:0000256" key="2">
    <source>
        <dbReference type="ARBA" id="ARBA00022490"/>
    </source>
</evidence>
<comment type="subcellular location">
    <subcellularLocation>
        <location evidence="5">Cytoplasm</location>
    </subcellularLocation>
</comment>
<gene>
    <name evidence="8" type="ORF">MBRA1_000017</name>
</gene>
<keyword evidence="2 5" id="KW-0963">Cytoplasm</keyword>
<dbReference type="AlphaFoldDB" id="A0AAF0DQ91"/>
<feature type="domain" description="PCI" evidence="7">
    <location>
        <begin position="219"/>
        <end position="383"/>
    </location>
</feature>
<dbReference type="GO" id="GO:0003743">
    <property type="term" value="F:translation initiation factor activity"/>
    <property type="evidence" value="ECO:0007669"/>
    <property type="project" value="UniProtKB-UniRule"/>
</dbReference>
<dbReference type="Pfam" id="PF18005">
    <property type="entry name" value="eIF3m_C_helix"/>
    <property type="match status" value="1"/>
</dbReference>
<evidence type="ECO:0000256" key="4">
    <source>
        <dbReference type="ARBA" id="ARBA00022917"/>
    </source>
</evidence>
<dbReference type="Pfam" id="PF01399">
    <property type="entry name" value="PCI"/>
    <property type="match status" value="1"/>
</dbReference>
<keyword evidence="4 5" id="KW-0648">Protein biosynthesis</keyword>
<evidence type="ECO:0000259" key="7">
    <source>
        <dbReference type="PROSITE" id="PS50250"/>
    </source>
</evidence>
<dbReference type="InterPro" id="IPR000717">
    <property type="entry name" value="PCI_dom"/>
</dbReference>
<dbReference type="PANTHER" id="PTHR15350">
    <property type="entry name" value="COP9 SIGNALOSOME COMPLEX SUBUNIT 7/DENDRITIC CELL PROTEIN GA17"/>
    <property type="match status" value="1"/>
</dbReference>
<comment type="similarity">
    <text evidence="1">Belongs to the CSN7/EIF3M family. CSN7 subfamily.</text>
</comment>
<name>A0AAF0DQ91_9BASI</name>
<dbReference type="GO" id="GO:0033290">
    <property type="term" value="C:eukaryotic 48S preinitiation complex"/>
    <property type="evidence" value="ECO:0007669"/>
    <property type="project" value="UniProtKB-UniRule"/>
</dbReference>
<dbReference type="GO" id="GO:0016282">
    <property type="term" value="C:eukaryotic 43S preinitiation complex"/>
    <property type="evidence" value="ECO:0007669"/>
    <property type="project" value="UniProtKB-UniRule"/>
</dbReference>
<keyword evidence="3 5" id="KW-0396">Initiation factor</keyword>
<proteinExistence type="inferred from homology"/>
<dbReference type="PROSITE" id="PS50250">
    <property type="entry name" value="PCI"/>
    <property type="match status" value="1"/>
</dbReference>
<dbReference type="PANTHER" id="PTHR15350:SF2">
    <property type="entry name" value="EUKARYOTIC TRANSLATION INITIATION FACTOR 3 SUBUNIT M"/>
    <property type="match status" value="1"/>
</dbReference>
<dbReference type="GO" id="GO:0071541">
    <property type="term" value="C:eukaryotic translation initiation factor 3 complex, eIF3m"/>
    <property type="evidence" value="ECO:0007669"/>
    <property type="project" value="UniProtKB-UniRule"/>
</dbReference>
<dbReference type="EMBL" id="CP119951">
    <property type="protein sequence ID" value="WFC93397.1"/>
    <property type="molecule type" value="Genomic_DNA"/>
</dbReference>
<evidence type="ECO:0000256" key="3">
    <source>
        <dbReference type="ARBA" id="ARBA00022540"/>
    </source>
</evidence>
<dbReference type="InterPro" id="IPR040750">
    <property type="entry name" value="eIF3m_C_helix"/>
</dbReference>
<feature type="compositionally biased region" description="Low complexity" evidence="6">
    <location>
        <begin position="443"/>
        <end position="460"/>
    </location>
</feature>
<protein>
    <recommendedName>
        <fullName evidence="5">Eukaryotic translation initiation factor 3 subunit M</fullName>
        <shortName evidence="5">eIF3m</shortName>
    </recommendedName>
</protein>
<dbReference type="SMART" id="SM00088">
    <property type="entry name" value="PINT"/>
    <property type="match status" value="1"/>
</dbReference>
<feature type="region of interest" description="Disordered" evidence="6">
    <location>
        <begin position="441"/>
        <end position="460"/>
    </location>
</feature>
<organism evidence="8 9">
    <name type="scientific">Malassezia brasiliensis</name>
    <dbReference type="NCBI Taxonomy" id="1821822"/>
    <lineage>
        <taxon>Eukaryota</taxon>
        <taxon>Fungi</taxon>
        <taxon>Dikarya</taxon>
        <taxon>Basidiomycota</taxon>
        <taxon>Ustilaginomycotina</taxon>
        <taxon>Malasseziomycetes</taxon>
        <taxon>Malasseziales</taxon>
        <taxon>Malasseziaceae</taxon>
        <taxon>Malassezia</taxon>
    </lineage>
</organism>